<reference evidence="11 12" key="1">
    <citation type="journal article" date="2021" name="Hortic Res">
        <title>Chromosome-scale assembly of the Dendrobium chrysotoxum genome enhances the understanding of orchid evolution.</title>
        <authorList>
            <person name="Zhang Y."/>
            <person name="Zhang G.Q."/>
            <person name="Zhang D."/>
            <person name="Liu X.D."/>
            <person name="Xu X.Y."/>
            <person name="Sun W.H."/>
            <person name="Yu X."/>
            <person name="Zhu X."/>
            <person name="Wang Z.W."/>
            <person name="Zhao X."/>
            <person name="Zhong W.Y."/>
            <person name="Chen H."/>
            <person name="Yin W.L."/>
            <person name="Huang T."/>
            <person name="Niu S.C."/>
            <person name="Liu Z.J."/>
        </authorList>
    </citation>
    <scope>NUCLEOTIDE SEQUENCE [LARGE SCALE GENOMIC DNA]</scope>
    <source>
        <strain evidence="11">Lindl</strain>
    </source>
</reference>
<evidence type="ECO:0000256" key="1">
    <source>
        <dbReference type="ARBA" id="ARBA00007416"/>
    </source>
</evidence>
<dbReference type="CDD" id="cd21749">
    <property type="entry name" value="ZnB-Zn_EMF2-like"/>
    <property type="match status" value="1"/>
</dbReference>
<name>A0AAV7G7X1_DENCH</name>
<dbReference type="Pfam" id="PF23320">
    <property type="entry name" value="Zn_SUZ12"/>
    <property type="match status" value="1"/>
</dbReference>
<sequence>MPGLPFVDHEAAALGCSCSRSRTADQMCRQQSRVCLTAAEELAAEESLSIYCKPVEFYNILQRRAIRKPSFLQRCLQYKIQAKHKRRIQVIISVPGNMNSGQQQRNLFPMYVILVRPIANISIGEQAAVYGVCRSHLLSSFYEYGRKDTEATFVIPEIRKLSTARGANLNMVIVSTGEAQGTSDENNLPEGGEYLNTFPAKLEGNCFWGKVPIESLYSSLEKCVTLSLGHRSEMISTIDMHPSTLKSSFLDQHNCLNFRNHNIDSLSSYKVQVNLCAQEVGARERSPYDSYTYNDVPASTLPHIIRLRSGNVLFNYRYYNNKLQKTEVTEDFSCPFCLVQCASFKGLRYHLCTCHDLFNFEFWVTEEYQAVNVSVRTDVSRSEALLDGVDPRLQTSKFRRRRRLKNLAQNVNHIHPHVVELDSPEGAMEGSEDGYLQKGMDLSSSCRPISYPGFAELPNGFSDGSSYKVDEKVEKSLYGEAQLLSTRQKSESYGSENHLVVECPERMTSSPDTATFCVATAQASTSNDCTHPLSGSNLLPSSMLQFAKTRRLSVERADPRSRALLTKRQFFHSHRAQPMALEQVFSDHDSEDEVDDDIADFEDRRMLDDFVDVTKDEKHIMHLWNSFVRKQRCWRLFMIKLWNHSLLDSRTMNCCNIILEKCQKENTDLKPN</sequence>
<keyword evidence="6" id="KW-0805">Transcription regulation</keyword>
<comment type="caution">
    <text evidence="11">The sequence shown here is derived from an EMBL/GenBank/DDBJ whole genome shotgun (WGS) entry which is preliminary data.</text>
</comment>
<keyword evidence="2" id="KW-0479">Metal-binding</keyword>
<protein>
    <submittedName>
        <fullName evidence="11">Uncharacterized protein</fullName>
    </submittedName>
</protein>
<dbReference type="Proteomes" id="UP000775213">
    <property type="component" value="Unassembled WGS sequence"/>
</dbReference>
<dbReference type="InterPro" id="IPR057540">
    <property type="entry name" value="Znf_SUZ12"/>
</dbReference>
<feature type="domain" description="DUF7651" evidence="10">
    <location>
        <begin position="77"/>
        <end position="283"/>
    </location>
</feature>
<feature type="domain" description="Polycomb protein VEFS-Box" evidence="8">
    <location>
        <begin position="562"/>
        <end position="633"/>
    </location>
</feature>
<organism evidence="11 12">
    <name type="scientific">Dendrobium chrysotoxum</name>
    <name type="common">Orchid</name>
    <dbReference type="NCBI Taxonomy" id="161865"/>
    <lineage>
        <taxon>Eukaryota</taxon>
        <taxon>Viridiplantae</taxon>
        <taxon>Streptophyta</taxon>
        <taxon>Embryophyta</taxon>
        <taxon>Tracheophyta</taxon>
        <taxon>Spermatophyta</taxon>
        <taxon>Magnoliopsida</taxon>
        <taxon>Liliopsida</taxon>
        <taxon>Asparagales</taxon>
        <taxon>Orchidaceae</taxon>
        <taxon>Epidendroideae</taxon>
        <taxon>Malaxideae</taxon>
        <taxon>Dendrobiinae</taxon>
        <taxon>Dendrobium</taxon>
    </lineage>
</organism>
<evidence type="ECO:0000313" key="12">
    <source>
        <dbReference type="Proteomes" id="UP000775213"/>
    </source>
</evidence>
<evidence type="ECO:0000256" key="7">
    <source>
        <dbReference type="ARBA" id="ARBA00023163"/>
    </source>
</evidence>
<evidence type="ECO:0000256" key="4">
    <source>
        <dbReference type="ARBA" id="ARBA00022833"/>
    </source>
</evidence>
<dbReference type="InterPro" id="IPR019135">
    <property type="entry name" value="Polycomb_protein_VEFS-Box"/>
</dbReference>
<keyword evidence="5" id="KW-0156">Chromatin regulator</keyword>
<evidence type="ECO:0000256" key="6">
    <source>
        <dbReference type="ARBA" id="ARBA00023015"/>
    </source>
</evidence>
<keyword evidence="3" id="KW-0863">Zinc-finger</keyword>
<evidence type="ECO:0000259" key="8">
    <source>
        <dbReference type="Pfam" id="PF09733"/>
    </source>
</evidence>
<dbReference type="InterPro" id="IPR056068">
    <property type="entry name" value="EMF2-like_DUF7651"/>
</dbReference>
<dbReference type="GO" id="GO:0006325">
    <property type="term" value="P:chromatin organization"/>
    <property type="evidence" value="ECO:0007669"/>
    <property type="project" value="UniProtKB-KW"/>
</dbReference>
<dbReference type="EMBL" id="JAGFBR010000017">
    <property type="protein sequence ID" value="KAH0452200.1"/>
    <property type="molecule type" value="Genomic_DNA"/>
</dbReference>
<dbReference type="GO" id="GO:0008270">
    <property type="term" value="F:zinc ion binding"/>
    <property type="evidence" value="ECO:0007669"/>
    <property type="project" value="UniProtKB-KW"/>
</dbReference>
<dbReference type="GO" id="GO:0005634">
    <property type="term" value="C:nucleus"/>
    <property type="evidence" value="ECO:0007669"/>
    <property type="project" value="UniProtKB-ARBA"/>
</dbReference>
<evidence type="ECO:0000256" key="2">
    <source>
        <dbReference type="ARBA" id="ARBA00022723"/>
    </source>
</evidence>
<evidence type="ECO:0000259" key="10">
    <source>
        <dbReference type="Pfam" id="PF24663"/>
    </source>
</evidence>
<dbReference type="Pfam" id="PF24663">
    <property type="entry name" value="DUF7651"/>
    <property type="match status" value="1"/>
</dbReference>
<dbReference type="Pfam" id="PF09733">
    <property type="entry name" value="VEFS-Box"/>
    <property type="match status" value="1"/>
</dbReference>
<gene>
    <name evidence="11" type="ORF">IEQ34_019499</name>
</gene>
<dbReference type="GO" id="GO:0031490">
    <property type="term" value="F:chromatin DNA binding"/>
    <property type="evidence" value="ECO:0007669"/>
    <property type="project" value="TreeGrafter"/>
</dbReference>
<dbReference type="PANTHER" id="PTHR22597">
    <property type="entry name" value="POLYCOMB GROUP PROTEIN"/>
    <property type="match status" value="1"/>
</dbReference>
<dbReference type="AlphaFoldDB" id="A0AAV7G7X1"/>
<evidence type="ECO:0000256" key="5">
    <source>
        <dbReference type="ARBA" id="ARBA00022853"/>
    </source>
</evidence>
<keyword evidence="4" id="KW-0862">Zinc</keyword>
<keyword evidence="7" id="KW-0804">Transcription</keyword>
<proteinExistence type="inferred from homology"/>
<accession>A0AAV7G7X1</accession>
<dbReference type="CDD" id="cd21553">
    <property type="entry name" value="VEFS-box_EMF2-like"/>
    <property type="match status" value="1"/>
</dbReference>
<dbReference type="PANTHER" id="PTHR22597:SF0">
    <property type="entry name" value="POLYCOMB PROTEIN SUZ12"/>
    <property type="match status" value="1"/>
</dbReference>
<evidence type="ECO:0000259" key="9">
    <source>
        <dbReference type="Pfam" id="PF23320"/>
    </source>
</evidence>
<feature type="domain" description="Polycomb protein SUZ12-like zinc finger" evidence="9">
    <location>
        <begin position="310"/>
        <end position="378"/>
    </location>
</feature>
<comment type="similarity">
    <text evidence="1">Belongs to the VEFS (VRN2-EMF2-FIS2-SU(Z)12) family.</text>
</comment>
<evidence type="ECO:0000256" key="3">
    <source>
        <dbReference type="ARBA" id="ARBA00022771"/>
    </source>
</evidence>
<evidence type="ECO:0000313" key="11">
    <source>
        <dbReference type="EMBL" id="KAH0452200.1"/>
    </source>
</evidence>
<keyword evidence="12" id="KW-1185">Reference proteome</keyword>